<dbReference type="AlphaFoldDB" id="A0A934S0M9"/>
<gene>
    <name evidence="3" type="ORF">JIN87_24915</name>
</gene>
<proteinExistence type="predicted"/>
<feature type="domain" description="Gfo/Idh/MocA-like oxidoreductase N-terminal" evidence="1">
    <location>
        <begin position="35"/>
        <end position="152"/>
    </location>
</feature>
<dbReference type="InterPro" id="IPR000683">
    <property type="entry name" value="Gfo/Idh/MocA-like_OxRdtase_N"/>
</dbReference>
<evidence type="ECO:0000313" key="3">
    <source>
        <dbReference type="EMBL" id="MBK1880151.1"/>
    </source>
</evidence>
<dbReference type="Pfam" id="PF19051">
    <property type="entry name" value="GFO_IDH_MocA_C2"/>
    <property type="match status" value="1"/>
</dbReference>
<dbReference type="Gene3D" id="3.30.360.10">
    <property type="entry name" value="Dihydrodipicolinate Reductase, domain 2"/>
    <property type="match status" value="1"/>
</dbReference>
<dbReference type="PANTHER" id="PTHR43818">
    <property type="entry name" value="BCDNA.GH03377"/>
    <property type="match status" value="1"/>
</dbReference>
<dbReference type="EMBL" id="JAENIL010000072">
    <property type="protein sequence ID" value="MBK1880151.1"/>
    <property type="molecule type" value="Genomic_DNA"/>
</dbReference>
<feature type="domain" description="Gfo/Idh/MocA-like oxidoreductase bacterial type C-terminal" evidence="2">
    <location>
        <begin position="186"/>
        <end position="285"/>
    </location>
</feature>
<dbReference type="InterPro" id="IPR043906">
    <property type="entry name" value="Gfo/Idh/MocA_OxRdtase_bact_C"/>
</dbReference>
<keyword evidence="4" id="KW-1185">Reference proteome</keyword>
<dbReference type="Proteomes" id="UP000617628">
    <property type="component" value="Unassembled WGS sequence"/>
</dbReference>
<dbReference type="InterPro" id="IPR050463">
    <property type="entry name" value="Gfo/Idh/MocA_oxidrdct_glycsds"/>
</dbReference>
<dbReference type="SUPFAM" id="SSF55347">
    <property type="entry name" value="Glyceraldehyde-3-phosphate dehydrogenase-like, C-terminal domain"/>
    <property type="match status" value="1"/>
</dbReference>
<evidence type="ECO:0000313" key="4">
    <source>
        <dbReference type="Proteomes" id="UP000617628"/>
    </source>
</evidence>
<evidence type="ECO:0000259" key="2">
    <source>
        <dbReference type="Pfam" id="PF19051"/>
    </source>
</evidence>
<dbReference type="PANTHER" id="PTHR43818:SF10">
    <property type="entry name" value="NADH-DEPENDENT DEHYDROGENASE-RELATED"/>
    <property type="match status" value="1"/>
</dbReference>
<comment type="caution">
    <text evidence="3">The sequence shown here is derived from an EMBL/GenBank/DDBJ whole genome shotgun (WGS) entry which is preliminary data.</text>
</comment>
<dbReference type="Pfam" id="PF01408">
    <property type="entry name" value="GFO_IDH_MocA"/>
    <property type="match status" value="1"/>
</dbReference>
<protein>
    <submittedName>
        <fullName evidence="3">Gfo/Idh/MocA family oxidoreductase</fullName>
    </submittedName>
</protein>
<dbReference type="RefSeq" id="WP_200358794.1">
    <property type="nucleotide sequence ID" value="NZ_JAENIL010000072.1"/>
</dbReference>
<dbReference type="GO" id="GO:0000166">
    <property type="term" value="F:nucleotide binding"/>
    <property type="evidence" value="ECO:0007669"/>
    <property type="project" value="InterPro"/>
</dbReference>
<reference evidence="3" key="1">
    <citation type="submission" date="2021-01" db="EMBL/GenBank/DDBJ databases">
        <title>Modified the classification status of verrucomicrobia.</title>
        <authorList>
            <person name="Feng X."/>
        </authorList>
    </citation>
    <scope>NUCLEOTIDE SEQUENCE</scope>
    <source>
        <strain evidence="3">KCTC 13126</strain>
    </source>
</reference>
<dbReference type="InterPro" id="IPR036291">
    <property type="entry name" value="NAD(P)-bd_dom_sf"/>
</dbReference>
<evidence type="ECO:0000259" key="1">
    <source>
        <dbReference type="Pfam" id="PF01408"/>
    </source>
</evidence>
<organism evidence="3 4">
    <name type="scientific">Pelagicoccus mobilis</name>
    <dbReference type="NCBI Taxonomy" id="415221"/>
    <lineage>
        <taxon>Bacteria</taxon>
        <taxon>Pseudomonadati</taxon>
        <taxon>Verrucomicrobiota</taxon>
        <taxon>Opitutia</taxon>
        <taxon>Puniceicoccales</taxon>
        <taxon>Pelagicoccaceae</taxon>
        <taxon>Pelagicoccus</taxon>
    </lineage>
</organism>
<accession>A0A934S0M9</accession>
<dbReference type="Gene3D" id="3.40.50.720">
    <property type="entry name" value="NAD(P)-binding Rossmann-like Domain"/>
    <property type="match status" value="1"/>
</dbReference>
<dbReference type="SUPFAM" id="SSF51735">
    <property type="entry name" value="NAD(P)-binding Rossmann-fold domains"/>
    <property type="match status" value="1"/>
</dbReference>
<name>A0A934S0M9_9BACT</name>
<sequence length="454" mass="50609">MDRRHFLKTGAAAATSFMVLPNWVVGNGPSPNSKVNIAVIGVGGRGKNHVDGYENENIVALCDVDDERAAYSYEKHPNVPRFRDYREMFDKMGDKIDAVSIATPDHMHYPIALWALMMGKHVYCEKPLVRTIWEARQLKAVAAKAGVVTQMGNQGHTYEGLRYIKEWTQAGILGEVKEVMHWSNRPIWRQGELTRANEKVPATLDYDLWLGVAPKKSFDSNIVPFQWRGWKDYGCGAIGDMACHIMDSSFSGLGLDRPFAIEASASGSHAETFPNSETISYRFANPNGGKPIKVTWSDGGRLPDLKKAPGVPADFFAERVDGQGRKRKSNENGTFIVGDKGTLWTDTYSSTVKVFPEDYFKQLRSDKALPKKTLKRVKGGPFREFAEAIRNGEKAGSDFQYAADFTETALLGIVALEAGEKIKYNAKKGVVTNLPEANKYLESQYDYKKEFLPA</sequence>